<keyword evidence="11 14" id="KW-0472">Membrane</keyword>
<reference evidence="15" key="1">
    <citation type="submission" date="2018-11" db="EMBL/GenBank/DDBJ databases">
        <title>Complete mitochondrial genome sequence of Cryptopone sauteri.</title>
        <authorList>
            <person name="Park J."/>
            <person name="Kwon W."/>
            <person name="Park J."/>
        </authorList>
    </citation>
    <scope>NUCLEOTIDE SEQUENCE</scope>
</reference>
<proteinExistence type="inferred from homology"/>
<protein>
    <recommendedName>
        <fullName evidence="4 13">NADH-ubiquinone oxidoreductase chain 1</fullName>
        <ecNumber evidence="13">7.1.1.2</ecNumber>
    </recommendedName>
</protein>
<feature type="transmembrane region" description="Helical" evidence="14">
    <location>
        <begin position="142"/>
        <end position="163"/>
    </location>
</feature>
<evidence type="ECO:0000256" key="12">
    <source>
        <dbReference type="RuleBase" id="RU000471"/>
    </source>
</evidence>
<dbReference type="AlphaFoldDB" id="A0A411HSL5"/>
<evidence type="ECO:0000256" key="6">
    <source>
        <dbReference type="ARBA" id="ARBA00022692"/>
    </source>
</evidence>
<gene>
    <name evidence="15" type="primary">nad1</name>
</gene>
<feature type="transmembrane region" description="Helical" evidence="14">
    <location>
        <begin position="284"/>
        <end position="306"/>
    </location>
</feature>
<dbReference type="PANTHER" id="PTHR11432:SF3">
    <property type="entry name" value="NADH-UBIQUINONE OXIDOREDUCTASE CHAIN 1"/>
    <property type="match status" value="1"/>
</dbReference>
<dbReference type="Pfam" id="PF00146">
    <property type="entry name" value="NADHdh"/>
    <property type="match status" value="1"/>
</dbReference>
<evidence type="ECO:0000256" key="3">
    <source>
        <dbReference type="ARBA" id="ARBA00010535"/>
    </source>
</evidence>
<feature type="transmembrane region" description="Helical" evidence="14">
    <location>
        <begin position="256"/>
        <end position="272"/>
    </location>
</feature>
<keyword evidence="6 12" id="KW-0812">Transmembrane</keyword>
<evidence type="ECO:0000256" key="1">
    <source>
        <dbReference type="ARBA" id="ARBA00003257"/>
    </source>
</evidence>
<evidence type="ECO:0000256" key="2">
    <source>
        <dbReference type="ARBA" id="ARBA00004448"/>
    </source>
</evidence>
<evidence type="ECO:0000256" key="13">
    <source>
        <dbReference type="RuleBase" id="RU000473"/>
    </source>
</evidence>
<feature type="transmembrane region" description="Helical" evidence="14">
    <location>
        <begin position="102"/>
        <end position="121"/>
    </location>
</feature>
<dbReference type="GO" id="GO:0008137">
    <property type="term" value="F:NADH dehydrogenase (ubiquinone) activity"/>
    <property type="evidence" value="ECO:0007669"/>
    <property type="project" value="UniProtKB-EC"/>
</dbReference>
<comment type="function">
    <text evidence="1">Core subunit of the mitochondrial membrane respiratory chain NADH dehydrogenase (Complex I) that is believed to belong to the minimal assembly required for catalysis. Complex I functions in the transfer of electrons from NADH to the respiratory chain. The immediate electron acceptor for the enzyme is believed to be ubiquinone.</text>
</comment>
<evidence type="ECO:0000256" key="9">
    <source>
        <dbReference type="ARBA" id="ARBA00023075"/>
    </source>
</evidence>
<evidence type="ECO:0000256" key="8">
    <source>
        <dbReference type="ARBA" id="ARBA00022989"/>
    </source>
</evidence>
<name>A0A411HSL5_9HYME</name>
<keyword evidence="12" id="KW-0520">NAD</keyword>
<keyword evidence="9 13" id="KW-0830">Ubiquinone</keyword>
<comment type="subcellular location">
    <subcellularLocation>
        <location evidence="2 12">Mitochondrion inner membrane</location>
        <topology evidence="2 12">Multi-pass membrane protein</topology>
    </subcellularLocation>
</comment>
<keyword evidence="7" id="KW-0999">Mitochondrion inner membrane</keyword>
<dbReference type="InterPro" id="IPR018086">
    <property type="entry name" value="NADH_UbQ_OxRdtase_su1_CS"/>
</dbReference>
<evidence type="ECO:0000256" key="7">
    <source>
        <dbReference type="ARBA" id="ARBA00022792"/>
    </source>
</evidence>
<comment type="similarity">
    <text evidence="3 12">Belongs to the complex I subunit 1 family.</text>
</comment>
<dbReference type="GO" id="GO:0009060">
    <property type="term" value="P:aerobic respiration"/>
    <property type="evidence" value="ECO:0007669"/>
    <property type="project" value="TreeGrafter"/>
</dbReference>
<evidence type="ECO:0000256" key="11">
    <source>
        <dbReference type="ARBA" id="ARBA00023136"/>
    </source>
</evidence>
<accession>A0A411HSL5</accession>
<feature type="transmembrane region" description="Helical" evidence="14">
    <location>
        <begin position="222"/>
        <end position="244"/>
    </location>
</feature>
<evidence type="ECO:0000256" key="10">
    <source>
        <dbReference type="ARBA" id="ARBA00023128"/>
    </source>
</evidence>
<comment type="catalytic activity">
    <reaction evidence="13">
        <text>a ubiquinone + NADH + 5 H(+)(in) = a ubiquinol + NAD(+) + 4 H(+)(out)</text>
        <dbReference type="Rhea" id="RHEA:29091"/>
        <dbReference type="Rhea" id="RHEA-COMP:9565"/>
        <dbReference type="Rhea" id="RHEA-COMP:9566"/>
        <dbReference type="ChEBI" id="CHEBI:15378"/>
        <dbReference type="ChEBI" id="CHEBI:16389"/>
        <dbReference type="ChEBI" id="CHEBI:17976"/>
        <dbReference type="ChEBI" id="CHEBI:57540"/>
        <dbReference type="ChEBI" id="CHEBI:57945"/>
        <dbReference type="EC" id="7.1.1.2"/>
    </reaction>
</comment>
<feature type="transmembrane region" description="Helical" evidence="14">
    <location>
        <begin position="175"/>
        <end position="201"/>
    </location>
</feature>
<dbReference type="PROSITE" id="PS00667">
    <property type="entry name" value="COMPLEX1_ND1_1"/>
    <property type="match status" value="1"/>
</dbReference>
<sequence>MYMHYMYMNLLSMLIVIIFVMMGVAFLTLLERKLLGYIQDRKGPNKVGVLGIFQPFSDAIKLFSKEVFLIMKISKKLFFLMPILSILILMMLWMTYVYNTNIYFLNYSILIMVMFLSLNSYMIMMMGWSSNSLYSMIGSIRLIAQVLSYEVSFIIIMLVQLILSESYSLIDFIKWQYFMWFMWMMIPLVMIFFISILAELNRSPMDFIEGESELVSGFNVEYFSGSFALIFMSEYGMIIFMSYLLNYMYMGLNNEIGNFIMINVMVLMIIYMRGILPRMRYDELMYLCWKIILPLILNYLLFMMYFKINFCVCVYKFMENFKFLYYVFKT</sequence>
<feature type="transmembrane region" description="Helical" evidence="14">
    <location>
        <begin position="6"/>
        <end position="30"/>
    </location>
</feature>
<evidence type="ECO:0000313" key="15">
    <source>
        <dbReference type="EMBL" id="QBB73605.1"/>
    </source>
</evidence>
<dbReference type="InterPro" id="IPR001694">
    <property type="entry name" value="NADH_UbQ_OxRdtase_su1/FPO"/>
</dbReference>
<dbReference type="PANTHER" id="PTHR11432">
    <property type="entry name" value="NADH DEHYDROGENASE SUBUNIT 1"/>
    <property type="match status" value="1"/>
</dbReference>
<geneLocation type="mitochondrion" evidence="15"/>
<dbReference type="GO" id="GO:0003954">
    <property type="term" value="F:NADH dehydrogenase activity"/>
    <property type="evidence" value="ECO:0007669"/>
    <property type="project" value="TreeGrafter"/>
</dbReference>
<keyword evidence="5" id="KW-0813">Transport</keyword>
<evidence type="ECO:0000256" key="5">
    <source>
        <dbReference type="ARBA" id="ARBA00022448"/>
    </source>
</evidence>
<organism evidence="15">
    <name type="scientific">Cryptopone sauteri</name>
    <dbReference type="NCBI Taxonomy" id="255801"/>
    <lineage>
        <taxon>Eukaryota</taxon>
        <taxon>Metazoa</taxon>
        <taxon>Ecdysozoa</taxon>
        <taxon>Arthropoda</taxon>
        <taxon>Hexapoda</taxon>
        <taxon>Insecta</taxon>
        <taxon>Pterygota</taxon>
        <taxon>Neoptera</taxon>
        <taxon>Endopterygota</taxon>
        <taxon>Hymenoptera</taxon>
        <taxon>Apocrita</taxon>
        <taxon>Aculeata</taxon>
        <taxon>Formicoidea</taxon>
        <taxon>Formicidae</taxon>
        <taxon>Ponerinae</taxon>
        <taxon>Ponerini</taxon>
        <taxon>Cryptopone</taxon>
    </lineage>
</organism>
<evidence type="ECO:0000256" key="14">
    <source>
        <dbReference type="SAM" id="Phobius"/>
    </source>
</evidence>
<dbReference type="EMBL" id="MK138572">
    <property type="protein sequence ID" value="QBB73605.1"/>
    <property type="molecule type" value="Genomic_DNA"/>
</dbReference>
<dbReference type="EC" id="7.1.1.2" evidence="13"/>
<dbReference type="GO" id="GO:0005743">
    <property type="term" value="C:mitochondrial inner membrane"/>
    <property type="evidence" value="ECO:0007669"/>
    <property type="project" value="UniProtKB-SubCell"/>
</dbReference>
<evidence type="ECO:0000256" key="4">
    <source>
        <dbReference type="ARBA" id="ARBA00021009"/>
    </source>
</evidence>
<keyword evidence="10 13" id="KW-0496">Mitochondrion</keyword>
<keyword evidence="8 14" id="KW-1133">Transmembrane helix</keyword>
<feature type="transmembrane region" description="Helical" evidence="14">
    <location>
        <begin position="77"/>
        <end position="96"/>
    </location>
</feature>